<dbReference type="EMBL" id="JALPRF010000008">
    <property type="protein sequence ID" value="MCK8495435.1"/>
    <property type="molecule type" value="Genomic_DNA"/>
</dbReference>
<evidence type="ECO:0000256" key="8">
    <source>
        <dbReference type="SAM" id="Phobius"/>
    </source>
</evidence>
<feature type="transmembrane region" description="Helical" evidence="8">
    <location>
        <begin position="98"/>
        <end position="125"/>
    </location>
</feature>
<evidence type="ECO:0000313" key="10">
    <source>
        <dbReference type="EMBL" id="MCK8495435.1"/>
    </source>
</evidence>
<feature type="transmembrane region" description="Helical" evidence="8">
    <location>
        <begin position="6"/>
        <end position="22"/>
    </location>
</feature>
<evidence type="ECO:0000256" key="3">
    <source>
        <dbReference type="ARBA" id="ARBA00022448"/>
    </source>
</evidence>
<keyword evidence="7 8" id="KW-0472">Membrane</keyword>
<dbReference type="RefSeq" id="WP_232563543.1">
    <property type="nucleotide sequence ID" value="NZ_JALPRF010000008.1"/>
</dbReference>
<gene>
    <name evidence="10" type="ORF">M0L20_26455</name>
</gene>
<evidence type="ECO:0000256" key="6">
    <source>
        <dbReference type="ARBA" id="ARBA00022989"/>
    </source>
</evidence>
<dbReference type="PANTHER" id="PTHR43302:SF5">
    <property type="entry name" value="TRANSPORTER ARSB-RELATED"/>
    <property type="match status" value="1"/>
</dbReference>
<feature type="transmembrane region" description="Helical" evidence="8">
    <location>
        <begin position="243"/>
        <end position="261"/>
    </location>
</feature>
<evidence type="ECO:0000259" key="9">
    <source>
        <dbReference type="Pfam" id="PF03600"/>
    </source>
</evidence>
<comment type="caution">
    <text evidence="10">The sequence shown here is derived from an EMBL/GenBank/DDBJ whole genome shotgun (WGS) entry which is preliminary data.</text>
</comment>
<evidence type="ECO:0000256" key="7">
    <source>
        <dbReference type="ARBA" id="ARBA00023136"/>
    </source>
</evidence>
<evidence type="ECO:0000256" key="1">
    <source>
        <dbReference type="ARBA" id="ARBA00004651"/>
    </source>
</evidence>
<evidence type="ECO:0000256" key="4">
    <source>
        <dbReference type="ARBA" id="ARBA00022475"/>
    </source>
</evidence>
<feature type="transmembrane region" description="Helical" evidence="8">
    <location>
        <begin position="218"/>
        <end position="237"/>
    </location>
</feature>
<accession>A0ABT0HTD2</accession>
<feature type="transmembrane region" description="Helical" evidence="8">
    <location>
        <begin position="273"/>
        <end position="292"/>
    </location>
</feature>
<keyword evidence="3" id="KW-0813">Transport</keyword>
<keyword evidence="5 8" id="KW-0812">Transmembrane</keyword>
<keyword evidence="4" id="KW-1003">Cell membrane</keyword>
<dbReference type="PANTHER" id="PTHR43302">
    <property type="entry name" value="TRANSPORTER ARSB-RELATED"/>
    <property type="match status" value="1"/>
</dbReference>
<feature type="transmembrane region" description="Helical" evidence="8">
    <location>
        <begin position="393"/>
        <end position="416"/>
    </location>
</feature>
<dbReference type="InterPro" id="IPR000802">
    <property type="entry name" value="Arsenical_pump_ArsB"/>
</dbReference>
<reference evidence="10 11" key="1">
    <citation type="submission" date="2022-04" db="EMBL/GenBank/DDBJ databases">
        <title>Spirosoma sp. strain RP8 genome sequencing and assembly.</title>
        <authorList>
            <person name="Jung Y."/>
        </authorList>
    </citation>
    <scope>NUCLEOTIDE SEQUENCE [LARGE SCALE GENOMIC DNA]</scope>
    <source>
        <strain evidence="10 11">RP8</strain>
    </source>
</reference>
<evidence type="ECO:0000256" key="2">
    <source>
        <dbReference type="ARBA" id="ARBA00009843"/>
    </source>
</evidence>
<keyword evidence="11" id="KW-1185">Reference proteome</keyword>
<keyword evidence="6 8" id="KW-1133">Transmembrane helix</keyword>
<name>A0ABT0HTD2_9BACT</name>
<dbReference type="Proteomes" id="UP001202180">
    <property type="component" value="Unassembled WGS sequence"/>
</dbReference>
<feature type="transmembrane region" description="Helical" evidence="8">
    <location>
        <begin position="27"/>
        <end position="44"/>
    </location>
</feature>
<comment type="subcellular location">
    <subcellularLocation>
        <location evidence="1">Cell membrane</location>
        <topology evidence="1">Multi-pass membrane protein</topology>
    </subcellularLocation>
</comment>
<comment type="similarity">
    <text evidence="2">Belongs to the CitM (TC 2.A.11) transporter family.</text>
</comment>
<feature type="domain" description="Citrate transporter-like" evidence="9">
    <location>
        <begin position="25"/>
        <end position="345"/>
    </location>
</feature>
<evidence type="ECO:0000256" key="5">
    <source>
        <dbReference type="ARBA" id="ARBA00022692"/>
    </source>
</evidence>
<organism evidence="10 11">
    <name type="scientific">Spirosoma liriopis</name>
    <dbReference type="NCBI Taxonomy" id="2937440"/>
    <lineage>
        <taxon>Bacteria</taxon>
        <taxon>Pseudomonadati</taxon>
        <taxon>Bacteroidota</taxon>
        <taxon>Cytophagia</taxon>
        <taxon>Cytophagales</taxon>
        <taxon>Cytophagaceae</taxon>
        <taxon>Spirosoma</taxon>
    </lineage>
</organism>
<feature type="transmembrane region" description="Helical" evidence="8">
    <location>
        <begin position="137"/>
        <end position="156"/>
    </location>
</feature>
<dbReference type="InterPro" id="IPR004680">
    <property type="entry name" value="Cit_transptr-like_dom"/>
</dbReference>
<sequence>MTSFSIWTITILSIAGVIFRPFKTPEFIWAVGGAVLLLIFGLITPTESLSGIAKGMDVYLFLTGMMLLAETAREEGLFNWLAAHATQRANGSASRLFALIYLVGVVVTTFLSNDATAVVLTPAVAAAVKTAKVKNPLPYLFICAFIANAASFVLPISNPANLVIYGTHMPPLTVWLAHYALPSVVAIVTTYVILHFTQQQALRESVAQDITIPTLSPGGRLAIIGITATALILLGASALDKPLGLPTAITGILTSALVLIRARKNPWVVIKDVSWAVLPLVAGLFVLVEALAKTGVIQELTTILQTSTAHSVSTTTWLSGIGVAIACNLVNNLPAGLIAGTVVQAGQVPEAIKSAILIGIDLGPNLSVTGSLATILWLVALRREGQVVSAWEFLKLGALVMTIPLLCTLGTIWLYYHYF</sequence>
<feature type="transmembrane region" description="Helical" evidence="8">
    <location>
        <begin position="176"/>
        <end position="197"/>
    </location>
</feature>
<feature type="transmembrane region" description="Helical" evidence="8">
    <location>
        <begin position="362"/>
        <end position="381"/>
    </location>
</feature>
<evidence type="ECO:0000313" key="11">
    <source>
        <dbReference type="Proteomes" id="UP001202180"/>
    </source>
</evidence>
<dbReference type="Pfam" id="PF03600">
    <property type="entry name" value="CitMHS"/>
    <property type="match status" value="1"/>
</dbReference>
<protein>
    <submittedName>
        <fullName evidence="10">Arsenic transporter</fullName>
    </submittedName>
</protein>
<dbReference type="PRINTS" id="PR00758">
    <property type="entry name" value="ARSENICPUMP"/>
</dbReference>
<dbReference type="CDD" id="cd01118">
    <property type="entry name" value="ArsB_permease"/>
    <property type="match status" value="1"/>
</dbReference>
<proteinExistence type="inferred from homology"/>